<comment type="caution">
    <text evidence="5">The sequence shown here is derived from an EMBL/GenBank/DDBJ whole genome shotgun (WGS) entry which is preliminary data.</text>
</comment>
<keyword evidence="4" id="KW-1133">Transmembrane helix</keyword>
<reference evidence="5 6" key="1">
    <citation type="submission" date="2014-11" db="EMBL/GenBank/DDBJ databases">
        <title>Draft genome sequence of Kirrobacter mercurialis.</title>
        <authorList>
            <person name="Coil D.A."/>
            <person name="Eisen J.A."/>
        </authorList>
    </citation>
    <scope>NUCLEOTIDE SEQUENCE [LARGE SCALE GENOMIC DNA]</scope>
    <source>
        <strain evidence="5 6">Coronado</strain>
    </source>
</reference>
<organism evidence="5 6">
    <name type="scientific">Croceibacterium mercuriale</name>
    <dbReference type="NCBI Taxonomy" id="1572751"/>
    <lineage>
        <taxon>Bacteria</taxon>
        <taxon>Pseudomonadati</taxon>
        <taxon>Pseudomonadota</taxon>
        <taxon>Alphaproteobacteria</taxon>
        <taxon>Sphingomonadales</taxon>
        <taxon>Erythrobacteraceae</taxon>
        <taxon>Croceibacterium</taxon>
    </lineage>
</organism>
<keyword evidence="2" id="KW-0560">Oxidoreductase</keyword>
<dbReference type="EMBL" id="JTDN01000001">
    <property type="protein sequence ID" value="KHL26836.1"/>
    <property type="molecule type" value="Genomic_DNA"/>
</dbReference>
<evidence type="ECO:0000256" key="2">
    <source>
        <dbReference type="ARBA" id="ARBA00023002"/>
    </source>
</evidence>
<comment type="similarity">
    <text evidence="1 3">Belongs to the short-chain dehydrogenases/reductases (SDR) family.</text>
</comment>
<dbReference type="PANTHER" id="PTHR44196:SF1">
    <property type="entry name" value="DEHYDROGENASE_REDUCTASE SDR FAMILY MEMBER 7B"/>
    <property type="match status" value="1"/>
</dbReference>
<dbReference type="PRINTS" id="PR00081">
    <property type="entry name" value="GDHRDH"/>
</dbReference>
<dbReference type="SUPFAM" id="SSF51735">
    <property type="entry name" value="NAD(P)-binding Rossmann-fold domains"/>
    <property type="match status" value="1"/>
</dbReference>
<sequence length="324" mass="33867">MNGSDSKRVVITGASSGIGAATAQAFAAQGARIVLAARSEDALETIAETCRQHGAQVLVHPVDVTDTEAVAGLARRAQEWLGAIDLWFSNVGIGVVGKFHEVPITDHHRVIEANLIGHLNDAHAVLPIFIAQGRGTFVNMISVGGFAPAPWAAAYTASKFGLRGFSQALRGEVAPYRDIHICDVYPTFVDTPAIRHAGNYTGGKTSVPPGVLDPRSVAKAVVRLADHPHDTTAVGAPAFAMKLAQLAPGLTASSMNRFMGRYFAKADPAPATSGNLFAPPIDDGQVDGGFRRAEQRAAAAGIAGVLTLAIVAGGVLLSRRNDRR</sequence>
<dbReference type="Gene3D" id="3.40.50.720">
    <property type="entry name" value="NAD(P)-binding Rossmann-like Domain"/>
    <property type="match status" value="1"/>
</dbReference>
<dbReference type="InterPro" id="IPR002347">
    <property type="entry name" value="SDR_fam"/>
</dbReference>
<accession>A0A0B2C4C6</accession>
<name>A0A0B2C4C6_9SPHN</name>
<dbReference type="Pfam" id="PF00106">
    <property type="entry name" value="adh_short"/>
    <property type="match status" value="1"/>
</dbReference>
<dbReference type="GO" id="GO:0016020">
    <property type="term" value="C:membrane"/>
    <property type="evidence" value="ECO:0007669"/>
    <property type="project" value="TreeGrafter"/>
</dbReference>
<keyword evidence="6" id="KW-1185">Reference proteome</keyword>
<evidence type="ECO:0000313" key="5">
    <source>
        <dbReference type="EMBL" id="KHL26836.1"/>
    </source>
</evidence>
<dbReference type="Proteomes" id="UP000030988">
    <property type="component" value="Unassembled WGS sequence"/>
</dbReference>
<proteinExistence type="inferred from homology"/>
<dbReference type="NCBIfam" id="NF004792">
    <property type="entry name" value="PRK06139.1"/>
    <property type="match status" value="1"/>
</dbReference>
<evidence type="ECO:0000256" key="4">
    <source>
        <dbReference type="SAM" id="Phobius"/>
    </source>
</evidence>
<keyword evidence="4" id="KW-0472">Membrane</keyword>
<dbReference type="PANTHER" id="PTHR44196">
    <property type="entry name" value="DEHYDROGENASE/REDUCTASE SDR FAMILY MEMBER 7B"/>
    <property type="match status" value="1"/>
</dbReference>
<feature type="transmembrane region" description="Helical" evidence="4">
    <location>
        <begin position="297"/>
        <end position="317"/>
    </location>
</feature>
<dbReference type="PRINTS" id="PR00080">
    <property type="entry name" value="SDRFAMILY"/>
</dbReference>
<dbReference type="InterPro" id="IPR036291">
    <property type="entry name" value="NAD(P)-bd_dom_sf"/>
</dbReference>
<evidence type="ECO:0000256" key="3">
    <source>
        <dbReference type="RuleBase" id="RU000363"/>
    </source>
</evidence>
<evidence type="ECO:0000313" key="6">
    <source>
        <dbReference type="Proteomes" id="UP000030988"/>
    </source>
</evidence>
<dbReference type="InterPro" id="IPR020904">
    <property type="entry name" value="Sc_DH/Rdtase_CS"/>
</dbReference>
<dbReference type="PROSITE" id="PS00061">
    <property type="entry name" value="ADH_SHORT"/>
    <property type="match status" value="1"/>
</dbReference>
<evidence type="ECO:0000256" key="1">
    <source>
        <dbReference type="ARBA" id="ARBA00006484"/>
    </source>
</evidence>
<keyword evidence="4" id="KW-0812">Transmembrane</keyword>
<dbReference type="STRING" id="1572751.PK98_07475"/>
<dbReference type="AlphaFoldDB" id="A0A0B2C4C6"/>
<protein>
    <submittedName>
        <fullName evidence="5">Short-chain dehydrogenase</fullName>
    </submittedName>
</protein>
<gene>
    <name evidence="5" type="ORF">PK98_07475</name>
</gene>
<dbReference type="GO" id="GO:0016491">
    <property type="term" value="F:oxidoreductase activity"/>
    <property type="evidence" value="ECO:0007669"/>
    <property type="project" value="UniProtKB-KW"/>
</dbReference>